<dbReference type="KEGG" id="tbs:A3L01_08610"/>
<protein>
    <submittedName>
        <fullName evidence="2">Uncharacterized protein</fullName>
    </submittedName>
</protein>
<dbReference type="AlphaFoldDB" id="A0A2Z2MG37"/>
<dbReference type="Proteomes" id="UP000250272">
    <property type="component" value="Chromosome"/>
</dbReference>
<keyword evidence="3" id="KW-1185">Reference proteome</keyword>
<dbReference type="RefSeq" id="WP_088865418.1">
    <property type="nucleotide sequence ID" value="NZ_CP015101.1"/>
</dbReference>
<dbReference type="GeneID" id="33326834"/>
<feature type="transmembrane region" description="Helical" evidence="1">
    <location>
        <begin position="82"/>
        <end position="99"/>
    </location>
</feature>
<dbReference type="EMBL" id="CP015101">
    <property type="protein sequence ID" value="ASJ05417.1"/>
    <property type="molecule type" value="Genomic_DNA"/>
</dbReference>
<name>A0A2Z2MG37_9EURY</name>
<dbReference type="OrthoDB" id="86247at2157"/>
<keyword evidence="1" id="KW-0472">Membrane</keyword>
<keyword evidence="1" id="KW-1133">Transmembrane helix</keyword>
<feature type="transmembrane region" description="Helical" evidence="1">
    <location>
        <begin position="58"/>
        <end position="76"/>
    </location>
</feature>
<feature type="transmembrane region" description="Helical" evidence="1">
    <location>
        <begin position="6"/>
        <end position="38"/>
    </location>
</feature>
<evidence type="ECO:0000313" key="3">
    <source>
        <dbReference type="Proteomes" id="UP000250272"/>
    </source>
</evidence>
<evidence type="ECO:0000313" key="2">
    <source>
        <dbReference type="EMBL" id="ASJ05417.1"/>
    </source>
</evidence>
<organism evidence="2 3">
    <name type="scientific">Thermococcus barossii</name>
    <dbReference type="NCBI Taxonomy" id="54077"/>
    <lineage>
        <taxon>Archaea</taxon>
        <taxon>Methanobacteriati</taxon>
        <taxon>Methanobacteriota</taxon>
        <taxon>Thermococci</taxon>
        <taxon>Thermococcales</taxon>
        <taxon>Thermococcaceae</taxon>
        <taxon>Thermococcus</taxon>
    </lineage>
</organism>
<evidence type="ECO:0000256" key="1">
    <source>
        <dbReference type="SAM" id="Phobius"/>
    </source>
</evidence>
<gene>
    <name evidence="2" type="ORF">A3L01_08610</name>
</gene>
<keyword evidence="1" id="KW-0812">Transmembrane</keyword>
<reference evidence="2 3" key="1">
    <citation type="submission" date="2016-04" db="EMBL/GenBank/DDBJ databases">
        <title>Complete genome sequence of Thermococcus barossii type strain SHCK-94.</title>
        <authorList>
            <person name="Oger P.M."/>
        </authorList>
    </citation>
    <scope>NUCLEOTIDE SEQUENCE [LARGE SCALE GENOMIC DNA]</scope>
    <source>
        <strain evidence="2 3">SHCK-94</strain>
    </source>
</reference>
<sequence>MKEEYAVGIILTAGILISLILRTYVGVAVAAVGIPLYLAYIAREQNILAKSRLYDRDLFLMIAIAVVVILVFNYLWDPRMGLIAMAVAIPMLAIYADRLKARKKAQKAR</sequence>
<accession>A0A2Z2MG37</accession>
<proteinExistence type="predicted"/>